<keyword evidence="3" id="KW-0547">Nucleotide-binding</keyword>
<feature type="domain" description="ABC transporter" evidence="8">
    <location>
        <begin position="343"/>
        <end position="577"/>
    </location>
</feature>
<comment type="subcellular location">
    <subcellularLocation>
        <location evidence="1">Cell membrane</location>
        <topology evidence="1">Multi-pass membrane protein</topology>
    </subcellularLocation>
</comment>
<dbReference type="Pfam" id="PF00005">
    <property type="entry name" value="ABC_tran"/>
    <property type="match status" value="1"/>
</dbReference>
<dbReference type="EMBL" id="BMBA01000004">
    <property type="protein sequence ID" value="GFZ33073.1"/>
    <property type="molecule type" value="Genomic_DNA"/>
</dbReference>
<dbReference type="Gene3D" id="3.40.50.300">
    <property type="entry name" value="P-loop containing nucleotide triphosphate hydrolases"/>
    <property type="match status" value="1"/>
</dbReference>
<dbReference type="InterPro" id="IPR017871">
    <property type="entry name" value="ABC_transporter-like_CS"/>
</dbReference>
<evidence type="ECO:0000313" key="11">
    <source>
        <dbReference type="Proteomes" id="UP000663802"/>
    </source>
</evidence>
<dbReference type="Proteomes" id="UP000663802">
    <property type="component" value="Unassembled WGS sequence"/>
</dbReference>
<feature type="transmembrane region" description="Helical" evidence="7">
    <location>
        <begin position="60"/>
        <end position="80"/>
    </location>
</feature>
<protein>
    <submittedName>
        <fullName evidence="10">Multidrug export ATP-binding/permease protein YgaD</fullName>
    </submittedName>
</protein>
<name>A0ABQ1EEF8_9CLOT</name>
<keyword evidence="11" id="KW-1185">Reference proteome</keyword>
<dbReference type="InterPro" id="IPR003439">
    <property type="entry name" value="ABC_transporter-like_ATP-bd"/>
</dbReference>
<evidence type="ECO:0000256" key="2">
    <source>
        <dbReference type="ARBA" id="ARBA00022692"/>
    </source>
</evidence>
<evidence type="ECO:0000313" key="10">
    <source>
        <dbReference type="EMBL" id="GFZ33073.1"/>
    </source>
</evidence>
<feature type="transmembrane region" description="Helical" evidence="7">
    <location>
        <begin position="27"/>
        <end position="48"/>
    </location>
</feature>
<feature type="domain" description="ABC transmembrane type-1" evidence="9">
    <location>
        <begin position="28"/>
        <end position="309"/>
    </location>
</feature>
<dbReference type="PANTHER" id="PTHR43394:SF1">
    <property type="entry name" value="ATP-BINDING CASSETTE SUB-FAMILY B MEMBER 10, MITOCHONDRIAL"/>
    <property type="match status" value="1"/>
</dbReference>
<accession>A0ABQ1EEF8</accession>
<dbReference type="Gene3D" id="1.20.1560.10">
    <property type="entry name" value="ABC transporter type 1, transmembrane domain"/>
    <property type="match status" value="1"/>
</dbReference>
<dbReference type="CDD" id="cd07346">
    <property type="entry name" value="ABC_6TM_exporters"/>
    <property type="match status" value="1"/>
</dbReference>
<dbReference type="SUPFAM" id="SSF52540">
    <property type="entry name" value="P-loop containing nucleoside triphosphate hydrolases"/>
    <property type="match status" value="1"/>
</dbReference>
<evidence type="ECO:0000256" key="3">
    <source>
        <dbReference type="ARBA" id="ARBA00022741"/>
    </source>
</evidence>
<evidence type="ECO:0000259" key="9">
    <source>
        <dbReference type="PROSITE" id="PS50929"/>
    </source>
</evidence>
<evidence type="ECO:0000256" key="7">
    <source>
        <dbReference type="SAM" id="Phobius"/>
    </source>
</evidence>
<dbReference type="GO" id="GO:0005524">
    <property type="term" value="F:ATP binding"/>
    <property type="evidence" value="ECO:0007669"/>
    <property type="project" value="UniProtKB-KW"/>
</dbReference>
<evidence type="ECO:0000256" key="1">
    <source>
        <dbReference type="ARBA" id="ARBA00004651"/>
    </source>
</evidence>
<dbReference type="Pfam" id="PF00664">
    <property type="entry name" value="ABC_membrane"/>
    <property type="match status" value="1"/>
</dbReference>
<dbReference type="InterPro" id="IPR027417">
    <property type="entry name" value="P-loop_NTPase"/>
</dbReference>
<evidence type="ECO:0000256" key="5">
    <source>
        <dbReference type="ARBA" id="ARBA00022989"/>
    </source>
</evidence>
<dbReference type="InterPro" id="IPR003593">
    <property type="entry name" value="AAA+_ATPase"/>
</dbReference>
<organism evidence="10 11">
    <name type="scientific">Clostridium zeae</name>
    <dbReference type="NCBI Taxonomy" id="2759022"/>
    <lineage>
        <taxon>Bacteria</taxon>
        <taxon>Bacillati</taxon>
        <taxon>Bacillota</taxon>
        <taxon>Clostridia</taxon>
        <taxon>Eubacteriales</taxon>
        <taxon>Clostridiaceae</taxon>
        <taxon>Clostridium</taxon>
    </lineage>
</organism>
<feature type="transmembrane region" description="Helical" evidence="7">
    <location>
        <begin position="164"/>
        <end position="184"/>
    </location>
</feature>
<keyword evidence="2 7" id="KW-0812">Transmembrane</keyword>
<evidence type="ECO:0000256" key="6">
    <source>
        <dbReference type="ARBA" id="ARBA00023136"/>
    </source>
</evidence>
<keyword evidence="4 10" id="KW-0067">ATP-binding</keyword>
<dbReference type="PANTHER" id="PTHR43394">
    <property type="entry name" value="ATP-DEPENDENT PERMEASE MDL1, MITOCHONDRIAL"/>
    <property type="match status" value="1"/>
</dbReference>
<dbReference type="InterPro" id="IPR036640">
    <property type="entry name" value="ABC1_TM_sf"/>
</dbReference>
<keyword evidence="6 7" id="KW-0472">Membrane</keyword>
<evidence type="ECO:0000256" key="4">
    <source>
        <dbReference type="ARBA" id="ARBA00022840"/>
    </source>
</evidence>
<comment type="caution">
    <text evidence="10">The sequence shown here is derived from an EMBL/GenBank/DDBJ whole genome shotgun (WGS) entry which is preliminary data.</text>
</comment>
<gene>
    <name evidence="10" type="primary">ygaD</name>
    <name evidence="10" type="ORF">CSC2_35990</name>
</gene>
<dbReference type="SUPFAM" id="SSF90123">
    <property type="entry name" value="ABC transporter transmembrane region"/>
    <property type="match status" value="1"/>
</dbReference>
<dbReference type="RefSeq" id="WP_206871318.1">
    <property type="nucleotide sequence ID" value="NZ_BMBA01000004.1"/>
</dbReference>
<dbReference type="InterPro" id="IPR039421">
    <property type="entry name" value="Type_1_exporter"/>
</dbReference>
<dbReference type="InterPro" id="IPR011527">
    <property type="entry name" value="ABC1_TM_dom"/>
</dbReference>
<reference evidence="10 11" key="1">
    <citation type="journal article" date="2021" name="Int. J. Syst. Evol. Microbiol.">
        <title>Clostridium zeae sp. nov., isolated from corn silage.</title>
        <authorList>
            <person name="Kobayashi H."/>
            <person name="Tanizawa Y."/>
            <person name="Yagura M."/>
            <person name="Sakamoto M."/>
            <person name="Ohkuma M."/>
            <person name="Tohno M."/>
        </authorList>
    </citation>
    <scope>NUCLEOTIDE SEQUENCE [LARGE SCALE GENOMIC DNA]</scope>
    <source>
        <strain evidence="10 11">CSC2</strain>
    </source>
</reference>
<dbReference type="PROSITE" id="PS00211">
    <property type="entry name" value="ABC_TRANSPORTER_1"/>
    <property type="match status" value="1"/>
</dbReference>
<dbReference type="SMART" id="SM00382">
    <property type="entry name" value="AAA"/>
    <property type="match status" value="1"/>
</dbReference>
<sequence>MSKDTLQNNWSLLRRAFIYVHPVRRKFFAAFFCILVGIAISIVQPLVWAKLIVTFYEKDFYLILRCVLYLMIIFLVQTISTSFQTYLFSFLTQNIVYDIKRDMYKKILDLPIKAFDEMRTGDFISRLNGDANTLANIIINQLLNTIIDVIKVAVIGIVVFRVNVLLSLVVLVSFPISLSIFVIFGGRLRDKSQELAKLNDDYYSDMHASILGIREIKSLGIKQKRFESFMKLSSKLKVKTISITTFNTFLQALSQCIDNFSQFVVILVGGYLIFSGALTVEYFIAFSSYSQQFSSSLMNITRLNSNIQQALTSLDRIFSLMDNLNYDKEELGTDKIDTIKGDIYFKNLSFSYEKDKELLKDVSFHVTPNTKVAIVGRSGSGKSTIFNLILRFYELQQGKIFIDNIDIKNFDEDSIRKHVSIVRQDPFLFNMSIKDNLSIVNEAATDEEIINSCKLAYIHEFISSLPNGYDTIVGDNGVNLSGGQKQKIAIARALIKKSKIILFDEATSSLDNDSQYHIKEAIDRLLVDHTVITIAHRLLTVIEADEIVVLEGGQVVGAGTHQYLFKNNSVYKNLYETEFSILNEKKVVS</sequence>
<feature type="transmembrane region" description="Helical" evidence="7">
    <location>
        <begin position="263"/>
        <end position="285"/>
    </location>
</feature>
<keyword evidence="5 7" id="KW-1133">Transmembrane helix</keyword>
<proteinExistence type="predicted"/>
<dbReference type="PROSITE" id="PS50893">
    <property type="entry name" value="ABC_TRANSPORTER_2"/>
    <property type="match status" value="1"/>
</dbReference>
<evidence type="ECO:0000259" key="8">
    <source>
        <dbReference type="PROSITE" id="PS50893"/>
    </source>
</evidence>
<dbReference type="PROSITE" id="PS50929">
    <property type="entry name" value="ABC_TM1F"/>
    <property type="match status" value="1"/>
</dbReference>